<keyword evidence="4" id="KW-0411">Iron-sulfur</keyword>
<dbReference type="eggNOG" id="arCOG03174">
    <property type="taxonomic scope" value="Archaea"/>
</dbReference>
<evidence type="ECO:0000259" key="5">
    <source>
        <dbReference type="SMART" id="SM00704"/>
    </source>
</evidence>
<evidence type="ECO:0000256" key="4">
    <source>
        <dbReference type="ARBA" id="ARBA00023014"/>
    </source>
</evidence>
<dbReference type="PANTHER" id="PTHR46491">
    <property type="entry name" value="CDGSH IRON SULFUR DOMAIN PROTEIN HOMOLOG"/>
    <property type="match status" value="1"/>
</dbReference>
<dbReference type="KEGG" id="mba:Mbar_A3576"/>
<dbReference type="Pfam" id="PF09360">
    <property type="entry name" value="zf-CDGSH"/>
    <property type="match status" value="2"/>
</dbReference>
<dbReference type="GO" id="GO:0051537">
    <property type="term" value="F:2 iron, 2 sulfur cluster binding"/>
    <property type="evidence" value="ECO:0007669"/>
    <property type="project" value="UniProtKB-KW"/>
</dbReference>
<dbReference type="AlphaFoldDB" id="Q465J8"/>
<dbReference type="PIRSF" id="PIRSF009180">
    <property type="entry name" value="UCP009180"/>
    <property type="match status" value="1"/>
</dbReference>
<organism evidence="6">
    <name type="scientific">Methanosarcina barkeri (strain Fusaro / DSM 804)</name>
    <dbReference type="NCBI Taxonomy" id="269797"/>
    <lineage>
        <taxon>Archaea</taxon>
        <taxon>Methanobacteriati</taxon>
        <taxon>Methanobacteriota</taxon>
        <taxon>Stenosarchaea group</taxon>
        <taxon>Methanomicrobia</taxon>
        <taxon>Methanosarcinales</taxon>
        <taxon>Methanosarcinaceae</taxon>
        <taxon>Methanosarcina</taxon>
    </lineage>
</organism>
<accession>Q465J8</accession>
<dbReference type="InterPro" id="IPR018967">
    <property type="entry name" value="FeS-contain_CDGSH-typ"/>
</dbReference>
<dbReference type="InterPro" id="IPR010693">
    <property type="entry name" value="Divergent_4Fe-4S_mono-cluster"/>
</dbReference>
<dbReference type="PaxDb" id="269797-Mbar_A3576"/>
<dbReference type="PANTHER" id="PTHR46491:SF3">
    <property type="entry name" value="CDGSH IRON-SULFUR DOMAIN-CONTAINING PROTEIN 3, MITOCHONDRIAL"/>
    <property type="match status" value="1"/>
</dbReference>
<sequence length="256" mass="28698">MIGDPAIESFEKLRHRGGCKMIKEVEKKSKISNDSMKIAVFKNGPYMVTGRVPLMTWEICKDEDTDRLIWREVKKYPIRDRYALCRCGQSGNKPFCDGTHSKIHFDGTEAGDFEPFSEGANVITGPLLTLIDNKHLCVHAGFCTRAGKIWNLVQQPENPEARDIAIEEACNCPSGRLVIIDNATGKTIEPELEKSIVVEEGPHQGEQGPLWVRGGIPIKSADGKQYEIRNRVTLCRCGKSRNKPFCDGSHVEIERD</sequence>
<dbReference type="InterPro" id="IPR042216">
    <property type="entry name" value="MitoNEET_CISD"/>
</dbReference>
<evidence type="ECO:0000313" key="6">
    <source>
        <dbReference type="EMBL" id="AAZ72444.1"/>
    </source>
</evidence>
<feature type="domain" description="Iron-binding zinc finger CDGSH type" evidence="5">
    <location>
        <begin position="66"/>
        <end position="106"/>
    </location>
</feature>
<name>Q465J8_METBF</name>
<keyword evidence="3" id="KW-0408">Iron</keyword>
<dbReference type="InterPro" id="IPR016548">
    <property type="entry name" value="UCP009180"/>
</dbReference>
<protein>
    <recommendedName>
        <fullName evidence="5">Iron-binding zinc finger CDGSH type domain-containing protein</fullName>
    </recommendedName>
</protein>
<evidence type="ECO:0000256" key="2">
    <source>
        <dbReference type="ARBA" id="ARBA00022723"/>
    </source>
</evidence>
<gene>
    <name evidence="6" type="ordered locus">Mbar_A3576</name>
</gene>
<reference evidence="6" key="1">
    <citation type="submission" date="2006-06" db="EMBL/GenBank/DDBJ databases">
        <title>Complete sequence of chromosome 1 of Methanosarcina barkeri str. fusaro.</title>
        <authorList>
            <person name="Copeland A."/>
            <person name="Lucas S."/>
            <person name="Lapidus A."/>
            <person name="Barry K."/>
            <person name="Detter J.C."/>
            <person name="Glavina T."/>
            <person name="Hammon N."/>
            <person name="Israni S."/>
            <person name="Pitluck S."/>
            <person name="Goodwin L.A."/>
            <person name="Saunders E.H."/>
            <person name="Schmutz J."/>
            <person name="Larimer F."/>
            <person name="Land M."/>
            <person name="Anderson I."/>
            <person name="Richardson P."/>
        </authorList>
    </citation>
    <scope>NUCLEOTIDE SEQUENCE</scope>
    <source>
        <strain evidence="6">Fusaro</strain>
    </source>
</reference>
<dbReference type="GO" id="GO:0046872">
    <property type="term" value="F:metal ion binding"/>
    <property type="evidence" value="ECO:0007669"/>
    <property type="project" value="UniProtKB-KW"/>
</dbReference>
<dbReference type="EMBL" id="CP000099">
    <property type="protein sequence ID" value="AAZ72444.1"/>
    <property type="molecule type" value="Genomic_DNA"/>
</dbReference>
<dbReference type="Gene3D" id="3.40.5.90">
    <property type="entry name" value="CDGSH iron-sulfur domain, mitoNEET-type"/>
    <property type="match status" value="2"/>
</dbReference>
<dbReference type="Pfam" id="PF06902">
    <property type="entry name" value="Fer4_19"/>
    <property type="match status" value="1"/>
</dbReference>
<dbReference type="InterPro" id="IPR052950">
    <property type="entry name" value="CISD"/>
</dbReference>
<keyword evidence="1" id="KW-0001">2Fe-2S</keyword>
<evidence type="ECO:0000256" key="3">
    <source>
        <dbReference type="ARBA" id="ARBA00023004"/>
    </source>
</evidence>
<feature type="domain" description="Iron-binding zinc finger CDGSH type" evidence="5">
    <location>
        <begin position="219"/>
        <end position="256"/>
    </location>
</feature>
<evidence type="ECO:0000256" key="1">
    <source>
        <dbReference type="ARBA" id="ARBA00022714"/>
    </source>
</evidence>
<dbReference type="SMART" id="SM00704">
    <property type="entry name" value="ZnF_CDGSH"/>
    <property type="match status" value="2"/>
</dbReference>
<dbReference type="GO" id="GO:0005737">
    <property type="term" value="C:cytoplasm"/>
    <property type="evidence" value="ECO:0007669"/>
    <property type="project" value="UniProtKB-ARBA"/>
</dbReference>
<dbReference type="HOGENOM" id="CLU_1233392_0_0_2"/>
<proteinExistence type="predicted"/>
<dbReference type="STRING" id="269797.Mbar_A3576"/>
<keyword evidence="2" id="KW-0479">Metal-binding</keyword>